<proteinExistence type="inferred from homology"/>
<dbReference type="GO" id="GO:0055085">
    <property type="term" value="P:transmembrane transport"/>
    <property type="evidence" value="ECO:0007669"/>
    <property type="project" value="UniProtKB-ARBA"/>
</dbReference>
<dbReference type="InterPro" id="IPR050319">
    <property type="entry name" value="ABC_transp_ATP-bind"/>
</dbReference>
<keyword evidence="8" id="KW-1185">Reference proteome</keyword>
<feature type="compositionally biased region" description="Low complexity" evidence="5">
    <location>
        <begin position="260"/>
        <end position="280"/>
    </location>
</feature>
<feature type="domain" description="ABC transporter" evidence="6">
    <location>
        <begin position="287"/>
        <end position="536"/>
    </location>
</feature>
<evidence type="ECO:0000313" key="7">
    <source>
        <dbReference type="EMBL" id="VBA44359.1"/>
    </source>
</evidence>
<dbReference type="Gene3D" id="3.40.50.300">
    <property type="entry name" value="P-loop containing nucleotide triphosphate hydrolases"/>
    <property type="match status" value="2"/>
</dbReference>
<dbReference type="RefSeq" id="WP_099194278.1">
    <property type="nucleotide sequence ID" value="NZ_UPHQ01000263.1"/>
</dbReference>
<name>A0A498QHF9_9MYCO</name>
<dbReference type="NCBIfam" id="NF007739">
    <property type="entry name" value="PRK10419.1"/>
    <property type="match status" value="2"/>
</dbReference>
<dbReference type="SUPFAM" id="SSF52540">
    <property type="entry name" value="P-loop containing nucleoside triphosphate hydrolases"/>
    <property type="match status" value="2"/>
</dbReference>
<keyword evidence="4 7" id="KW-0067">ATP-binding</keyword>
<evidence type="ECO:0000259" key="6">
    <source>
        <dbReference type="PROSITE" id="PS50893"/>
    </source>
</evidence>
<dbReference type="InterPro" id="IPR027417">
    <property type="entry name" value="P-loop_NTPase"/>
</dbReference>
<dbReference type="NCBIfam" id="NF008453">
    <property type="entry name" value="PRK11308.1"/>
    <property type="match status" value="2"/>
</dbReference>
<dbReference type="Pfam" id="PF00005">
    <property type="entry name" value="ABC_tran"/>
    <property type="match status" value="2"/>
</dbReference>
<dbReference type="PROSITE" id="PS00211">
    <property type="entry name" value="ABC_TRANSPORTER_1"/>
    <property type="match status" value="2"/>
</dbReference>
<evidence type="ECO:0000256" key="2">
    <source>
        <dbReference type="ARBA" id="ARBA00022448"/>
    </source>
</evidence>
<dbReference type="GO" id="GO:0016887">
    <property type="term" value="F:ATP hydrolysis activity"/>
    <property type="evidence" value="ECO:0007669"/>
    <property type="project" value="InterPro"/>
</dbReference>
<keyword evidence="3" id="KW-0547">Nucleotide-binding</keyword>
<dbReference type="FunFam" id="3.40.50.300:FF:001383">
    <property type="entry name" value="Peptide ABC transporter ATP-binding protein"/>
    <property type="match status" value="1"/>
</dbReference>
<evidence type="ECO:0000313" key="8">
    <source>
        <dbReference type="Proteomes" id="UP000267289"/>
    </source>
</evidence>
<dbReference type="AlphaFoldDB" id="A0A498QHF9"/>
<dbReference type="GO" id="GO:0015833">
    <property type="term" value="P:peptide transport"/>
    <property type="evidence" value="ECO:0007669"/>
    <property type="project" value="InterPro"/>
</dbReference>
<evidence type="ECO:0000256" key="4">
    <source>
        <dbReference type="ARBA" id="ARBA00022840"/>
    </source>
</evidence>
<gene>
    <name evidence="7" type="primary">gsiA</name>
    <name evidence="7" type="ORF">LAUMK13_04953</name>
</gene>
<dbReference type="Proteomes" id="UP000267289">
    <property type="component" value="Unassembled WGS sequence"/>
</dbReference>
<comment type="similarity">
    <text evidence="1">Belongs to the ABC transporter superfamily.</text>
</comment>
<dbReference type="InterPro" id="IPR013563">
    <property type="entry name" value="Oligopep_ABC_C"/>
</dbReference>
<dbReference type="InterPro" id="IPR003439">
    <property type="entry name" value="ABC_transporter-like_ATP-bd"/>
</dbReference>
<dbReference type="InterPro" id="IPR003593">
    <property type="entry name" value="AAA+_ATPase"/>
</dbReference>
<reference evidence="7 8" key="1">
    <citation type="submission" date="2018-09" db="EMBL/GenBank/DDBJ databases">
        <authorList>
            <person name="Tagini F."/>
        </authorList>
    </citation>
    <scope>NUCLEOTIDE SEQUENCE [LARGE SCALE GENOMIC DNA]</scope>
    <source>
        <strain evidence="7 8">MK13</strain>
    </source>
</reference>
<feature type="region of interest" description="Disordered" evidence="5">
    <location>
        <begin position="257"/>
        <end position="280"/>
    </location>
</feature>
<dbReference type="CDD" id="cd03257">
    <property type="entry name" value="ABC_NikE_OppD_transporters"/>
    <property type="match status" value="2"/>
</dbReference>
<dbReference type="EMBL" id="UPHQ01000263">
    <property type="protein sequence ID" value="VBA44359.1"/>
    <property type="molecule type" value="Genomic_DNA"/>
</dbReference>
<evidence type="ECO:0000256" key="5">
    <source>
        <dbReference type="SAM" id="MobiDB-lite"/>
    </source>
</evidence>
<evidence type="ECO:0000256" key="3">
    <source>
        <dbReference type="ARBA" id="ARBA00022741"/>
    </source>
</evidence>
<dbReference type="Pfam" id="PF08352">
    <property type="entry name" value="oligo_HPY"/>
    <property type="match status" value="2"/>
</dbReference>
<dbReference type="PROSITE" id="PS50893">
    <property type="entry name" value="ABC_TRANSPORTER_2"/>
    <property type="match status" value="2"/>
</dbReference>
<dbReference type="OrthoDB" id="8036461at2"/>
<keyword evidence="2" id="KW-0813">Transport</keyword>
<dbReference type="GO" id="GO:0005524">
    <property type="term" value="F:ATP binding"/>
    <property type="evidence" value="ECO:0007669"/>
    <property type="project" value="UniProtKB-KW"/>
</dbReference>
<dbReference type="PANTHER" id="PTHR43776:SF7">
    <property type="entry name" value="D,D-DIPEPTIDE TRANSPORT ATP-BINDING PROTEIN DDPF-RELATED"/>
    <property type="match status" value="1"/>
</dbReference>
<feature type="domain" description="ABC transporter" evidence="6">
    <location>
        <begin position="9"/>
        <end position="254"/>
    </location>
</feature>
<protein>
    <submittedName>
        <fullName evidence="7">Glutathione import ATP-binding protein GsiA</fullName>
        <ecNumber evidence="7">3.6.3.-</ecNumber>
    </submittedName>
</protein>
<organism evidence="7 8">
    <name type="scientific">Mycobacterium innocens</name>
    <dbReference type="NCBI Taxonomy" id="2341083"/>
    <lineage>
        <taxon>Bacteria</taxon>
        <taxon>Bacillati</taxon>
        <taxon>Actinomycetota</taxon>
        <taxon>Actinomycetes</taxon>
        <taxon>Mycobacteriales</taxon>
        <taxon>Mycobacteriaceae</taxon>
        <taxon>Mycobacterium</taxon>
    </lineage>
</organism>
<dbReference type="EC" id="3.6.3.-" evidence="7"/>
<dbReference type="SMART" id="SM00382">
    <property type="entry name" value="AAA"/>
    <property type="match status" value="2"/>
</dbReference>
<keyword evidence="7" id="KW-0378">Hydrolase</keyword>
<evidence type="ECO:0000256" key="1">
    <source>
        <dbReference type="ARBA" id="ARBA00005417"/>
    </source>
</evidence>
<sequence>MSAGGPPLLSVEGLEVSFGADEPVLHGIDLTVLRGQTVAVVGESGSGKSTLAAAILGLLAPGGRITSGRILFDGRDLTSSDRRVMRTIRGREIGYVPQDPMTNLNPVWKVGFQIREALRVNIAGRDARRQAVELLGEAGMPDPARQAGRYPHQLSGGMCQRALIAIGLAGRPRLLIADEPTSALDVTVQRQVLDHLQRLTTELGTALLLITHDLALAAERAESVVVVNRGVVAESGAAQELLRDPQHEYTRRLVAAAPSLTARRPAPNRPRLQPQLRPQPAGQDDIVVVSELTKTYAQVRGVPWRRAEFRAVDSVSFRLRRGSTLAVVGESGSGKSTLARMVLGLLQPTSGTVVFDGEDIDGLDRARAFAFRRRVQPVFQNPYSSLDPRYSVFRCIEEPLRIHRLGDRSGRRQAVRELVDQVALPSSVLDRLPRELSGGQRQRVAIARALALRPEVLVCDEAVSALDVLVQAQILDLLAQLQADLGLTYLFISHDLAVIRQISDDVLVMRTGRVVEHATTEEVFARPRHEYTRQLLEAIPGAGAASR</sequence>
<dbReference type="PANTHER" id="PTHR43776">
    <property type="entry name" value="TRANSPORT ATP-BINDING PROTEIN"/>
    <property type="match status" value="1"/>
</dbReference>
<dbReference type="InterPro" id="IPR017871">
    <property type="entry name" value="ABC_transporter-like_CS"/>
</dbReference>
<accession>A0A498QHF9</accession>